<keyword evidence="2" id="KW-0547">Nucleotide-binding</keyword>
<dbReference type="GO" id="GO:0003921">
    <property type="term" value="F:GMP synthase activity"/>
    <property type="evidence" value="ECO:0007669"/>
    <property type="project" value="TreeGrafter"/>
</dbReference>
<dbReference type="PANTHER" id="PTHR11922">
    <property type="entry name" value="GMP SYNTHASE-RELATED"/>
    <property type="match status" value="1"/>
</dbReference>
<dbReference type="Pfam" id="PF00117">
    <property type="entry name" value="GATase"/>
    <property type="match status" value="1"/>
</dbReference>
<dbReference type="AlphaFoldDB" id="H5SVE8"/>
<feature type="domain" description="Glutamine amidotransferase" evidence="6">
    <location>
        <begin position="5"/>
        <end position="61"/>
    </location>
</feature>
<gene>
    <name evidence="7" type="ORF">HGMM_OP4C213</name>
</gene>
<dbReference type="PANTHER" id="PTHR11922:SF2">
    <property type="entry name" value="GMP SYNTHASE [GLUTAMINE-HYDROLYZING]"/>
    <property type="match status" value="1"/>
</dbReference>
<proteinExistence type="predicted"/>
<dbReference type="InterPro" id="IPR017926">
    <property type="entry name" value="GATASE"/>
</dbReference>
<accession>H5SVE8</accession>
<dbReference type="Gene3D" id="3.40.50.880">
    <property type="match status" value="1"/>
</dbReference>
<name>H5SVE8_ACEAU</name>
<reference evidence="7" key="1">
    <citation type="journal article" date="2005" name="Environ. Microbiol.">
        <title>Genetic and functional properties of uncultivated thermophilic crenarchaeotes from a subsurface gold mine as revealed by analysis of genome fragments.</title>
        <authorList>
            <person name="Nunoura T."/>
            <person name="Hirayama H."/>
            <person name="Takami H."/>
            <person name="Oida H."/>
            <person name="Nishi S."/>
            <person name="Shimamura S."/>
            <person name="Suzuki Y."/>
            <person name="Inagaki F."/>
            <person name="Takai K."/>
            <person name="Nealson K.H."/>
            <person name="Horikoshi K."/>
        </authorList>
    </citation>
    <scope>NUCLEOTIDE SEQUENCE</scope>
</reference>
<evidence type="ECO:0000256" key="5">
    <source>
        <dbReference type="ARBA" id="ARBA00022840"/>
    </source>
</evidence>
<evidence type="ECO:0000256" key="2">
    <source>
        <dbReference type="ARBA" id="ARBA00022741"/>
    </source>
</evidence>
<dbReference type="GO" id="GO:0005829">
    <property type="term" value="C:cytosol"/>
    <property type="evidence" value="ECO:0007669"/>
    <property type="project" value="TreeGrafter"/>
</dbReference>
<dbReference type="InterPro" id="IPR029062">
    <property type="entry name" value="Class_I_gatase-like"/>
</dbReference>
<evidence type="ECO:0000259" key="6">
    <source>
        <dbReference type="Pfam" id="PF00117"/>
    </source>
</evidence>
<evidence type="ECO:0000256" key="4">
    <source>
        <dbReference type="ARBA" id="ARBA00022755"/>
    </source>
</evidence>
<keyword evidence="4" id="KW-0658">Purine biosynthesis</keyword>
<organism evidence="7">
    <name type="scientific">Acetithermum autotrophicum</name>
    <dbReference type="NCBI Taxonomy" id="1446466"/>
    <lineage>
        <taxon>Bacteria</taxon>
        <taxon>Candidatus Bipolaricaulota</taxon>
        <taxon>Candidatus Acetithermum</taxon>
    </lineage>
</organism>
<keyword evidence="3" id="KW-0332">GMP biosynthesis</keyword>
<evidence type="ECO:0000256" key="3">
    <source>
        <dbReference type="ARBA" id="ARBA00022749"/>
    </source>
</evidence>
<reference evidence="7" key="2">
    <citation type="journal article" date="2012" name="PLoS ONE">
        <title>A Deeply Branching Thermophilic Bacterium with an Ancient Acetyl-CoA Pathway Dominates a Subsurface Ecosystem.</title>
        <authorList>
            <person name="Takami H."/>
            <person name="Noguchi H."/>
            <person name="Takaki Y."/>
            <person name="Uchiyama I."/>
            <person name="Toyoda A."/>
            <person name="Nishi S."/>
            <person name="Chee G.-J."/>
            <person name="Arai W."/>
            <person name="Nunoura T."/>
            <person name="Itoh T."/>
            <person name="Hattori M."/>
            <person name="Takai K."/>
        </authorList>
    </citation>
    <scope>NUCLEOTIDE SEQUENCE</scope>
</reference>
<keyword evidence="1" id="KW-0436">Ligase</keyword>
<protein>
    <submittedName>
        <fullName evidence="7">Hypothetical conserved protein</fullName>
    </submittedName>
</protein>
<dbReference type="SUPFAM" id="SSF52317">
    <property type="entry name" value="Class I glutamine amidotransferase-like"/>
    <property type="match status" value="1"/>
</dbReference>
<dbReference type="EMBL" id="AP011803">
    <property type="protein sequence ID" value="BAL59577.1"/>
    <property type="molecule type" value="Genomic_DNA"/>
</dbReference>
<evidence type="ECO:0000313" key="7">
    <source>
        <dbReference type="EMBL" id="BAL59577.1"/>
    </source>
</evidence>
<dbReference type="PROSITE" id="PS51273">
    <property type="entry name" value="GATASE_TYPE_1"/>
    <property type="match status" value="1"/>
</dbReference>
<keyword evidence="5" id="KW-0067">ATP-binding</keyword>
<sequence length="70" mass="7415">MDTVLIVDFGSQYTKLIAKAVRELGVYAEIVPPEITAEEVCRRAPKGLILSGGPASVYAPGAPRSGYAHL</sequence>
<evidence type="ECO:0000256" key="1">
    <source>
        <dbReference type="ARBA" id="ARBA00022598"/>
    </source>
</evidence>
<dbReference type="GO" id="GO:0005524">
    <property type="term" value="F:ATP binding"/>
    <property type="evidence" value="ECO:0007669"/>
    <property type="project" value="UniProtKB-KW"/>
</dbReference>